<keyword evidence="3" id="KW-1185">Reference proteome</keyword>
<dbReference type="RefSeq" id="XP_010762807.1">
    <property type="nucleotide sequence ID" value="XM_010764505.1"/>
</dbReference>
<feature type="compositionally biased region" description="Polar residues" evidence="1">
    <location>
        <begin position="46"/>
        <end position="65"/>
    </location>
</feature>
<dbReference type="EMBL" id="KN275967">
    <property type="protein sequence ID" value="EEH42473.1"/>
    <property type="molecule type" value="Genomic_DNA"/>
</dbReference>
<dbReference type="AlphaFoldDB" id="C1GJ57"/>
<protein>
    <recommendedName>
        <fullName evidence="4">Ribosomal protein S35, mitochondrial</fullName>
    </recommendedName>
</protein>
<dbReference type="GO" id="GO:0003735">
    <property type="term" value="F:structural constituent of ribosome"/>
    <property type="evidence" value="ECO:0007669"/>
    <property type="project" value="TreeGrafter"/>
</dbReference>
<evidence type="ECO:0000313" key="3">
    <source>
        <dbReference type="Proteomes" id="UP000001628"/>
    </source>
</evidence>
<dbReference type="Proteomes" id="UP000001628">
    <property type="component" value="Unassembled WGS sequence"/>
</dbReference>
<dbReference type="GO" id="GO:0032543">
    <property type="term" value="P:mitochondrial translation"/>
    <property type="evidence" value="ECO:0007669"/>
    <property type="project" value="TreeGrafter"/>
</dbReference>
<name>C1GJ57_PARBD</name>
<dbReference type="InterPro" id="IPR021036">
    <property type="entry name" value="Ribosomal_mS45"/>
</dbReference>
<dbReference type="eggNOG" id="ENOG502QVMS">
    <property type="taxonomic scope" value="Eukaryota"/>
</dbReference>
<dbReference type="OMA" id="KGTGWRY"/>
<dbReference type="STRING" id="502780.C1GJ57"/>
<accession>C1GJ57</accession>
<evidence type="ECO:0000256" key="1">
    <source>
        <dbReference type="SAM" id="MobiDB-lite"/>
    </source>
</evidence>
<sequence>MPPRLGSLRRLSCTLSSTSTSTSTPSHFQSSSPLSVPFRPLPYTPTPSQCRQQSTDATPIKSQTNGKEEEKRRKVHMWLRGPGAVFKNLRPGSTNYVSAYDNQGMLIRAKAGKETDAETLEDLRPFPLNPTFVSESVLSEELRNDIHRQVVEYGKSLREVSFMHGVDLRRVAAVVRLVELEKKWVKENKPRAIPYARAVHQMLPTTPLKKYPERPIPHESINDLPVHRLTEPQIFYPVSESRQFNRVDAGRVFSAAPALPYDTSNTPHNAPQAIEQVTHNPHNIEKVGKPDAEEEVLQPADYRIPHPHLVAFAHDRFHRPGEFREHKKRFMERMELETALLKKRQERAKAREEAKTTRVQPEGSRFEFRFRDAVVSRDTTGKNGRGTSAPGRRYGVPSYERKRGVIKIPTKVEV</sequence>
<dbReference type="Pfam" id="PF12298">
    <property type="entry name" value="Bot1p"/>
    <property type="match status" value="1"/>
</dbReference>
<dbReference type="VEuPathDB" id="FungiDB:PADG_07293"/>
<dbReference type="OrthoDB" id="10052321at2759"/>
<feature type="compositionally biased region" description="Polar residues" evidence="1">
    <location>
        <begin position="377"/>
        <end position="386"/>
    </location>
</feature>
<evidence type="ECO:0008006" key="4">
    <source>
        <dbReference type="Google" id="ProtNLM"/>
    </source>
</evidence>
<reference evidence="2 3" key="1">
    <citation type="journal article" date="2011" name="PLoS Genet.">
        <title>Comparative genomic analysis of human fungal pathogens causing paracoccidioidomycosis.</title>
        <authorList>
            <person name="Desjardins C.A."/>
            <person name="Champion M.D."/>
            <person name="Holder J.W."/>
            <person name="Muszewska A."/>
            <person name="Goldberg J."/>
            <person name="Bailao A.M."/>
            <person name="Brigido M.M."/>
            <person name="Ferreira M.E."/>
            <person name="Garcia A.M."/>
            <person name="Grynberg M."/>
            <person name="Gujja S."/>
            <person name="Heiman D.I."/>
            <person name="Henn M.R."/>
            <person name="Kodira C.D."/>
            <person name="Leon-Narvaez H."/>
            <person name="Longo L.V."/>
            <person name="Ma L.J."/>
            <person name="Malavazi I."/>
            <person name="Matsuo A.L."/>
            <person name="Morais F.V."/>
            <person name="Pereira M."/>
            <person name="Rodriguez-Brito S."/>
            <person name="Sakthikumar S."/>
            <person name="Salem-Izacc S.M."/>
            <person name="Sykes S.M."/>
            <person name="Teixeira M.M."/>
            <person name="Vallejo M.C."/>
            <person name="Walter M.E."/>
            <person name="Yandava C."/>
            <person name="Young S."/>
            <person name="Zeng Q."/>
            <person name="Zucker J."/>
            <person name="Felipe M.S."/>
            <person name="Goldman G.H."/>
            <person name="Haas B.J."/>
            <person name="McEwen J.G."/>
            <person name="Nino-Vega G."/>
            <person name="Puccia R."/>
            <person name="San-Blas G."/>
            <person name="Soares C.M."/>
            <person name="Birren B.W."/>
            <person name="Cuomo C.A."/>
        </authorList>
    </citation>
    <scope>NUCLEOTIDE SEQUENCE [LARGE SCALE GENOMIC DNA]</scope>
    <source>
        <strain evidence="2 3">Pb18</strain>
    </source>
</reference>
<gene>
    <name evidence="2" type="ORF">PADG_07293</name>
</gene>
<evidence type="ECO:0000313" key="2">
    <source>
        <dbReference type="EMBL" id="EEH42473.1"/>
    </source>
</evidence>
<dbReference type="PANTHER" id="PTHR28158:SF1">
    <property type="entry name" value="SMALL RIBOSOMAL SUBUNIT PROTEIN MS45"/>
    <property type="match status" value="1"/>
</dbReference>
<dbReference type="HOGENOM" id="CLU_049223_1_0_1"/>
<dbReference type="GO" id="GO:0005763">
    <property type="term" value="C:mitochondrial small ribosomal subunit"/>
    <property type="evidence" value="ECO:0007669"/>
    <property type="project" value="TreeGrafter"/>
</dbReference>
<feature type="region of interest" description="Disordered" evidence="1">
    <location>
        <begin position="377"/>
        <end position="397"/>
    </location>
</feature>
<proteinExistence type="predicted"/>
<dbReference type="KEGG" id="pbn:PADG_07293"/>
<dbReference type="GeneID" id="22585815"/>
<dbReference type="InParanoid" id="C1GJ57"/>
<dbReference type="PANTHER" id="PTHR28158">
    <property type="entry name" value="37S RIBOSOMAL PROTEIN S35, MITOCHONDRIAL"/>
    <property type="match status" value="1"/>
</dbReference>
<feature type="region of interest" description="Disordered" evidence="1">
    <location>
        <begin position="14"/>
        <end position="73"/>
    </location>
</feature>
<feature type="compositionally biased region" description="Low complexity" evidence="1">
    <location>
        <begin position="14"/>
        <end position="37"/>
    </location>
</feature>
<organism evidence="2 3">
    <name type="scientific">Paracoccidioides brasiliensis (strain Pb18)</name>
    <dbReference type="NCBI Taxonomy" id="502780"/>
    <lineage>
        <taxon>Eukaryota</taxon>
        <taxon>Fungi</taxon>
        <taxon>Dikarya</taxon>
        <taxon>Ascomycota</taxon>
        <taxon>Pezizomycotina</taxon>
        <taxon>Eurotiomycetes</taxon>
        <taxon>Eurotiomycetidae</taxon>
        <taxon>Onygenales</taxon>
        <taxon>Ajellomycetaceae</taxon>
        <taxon>Paracoccidioides</taxon>
    </lineage>
</organism>